<gene>
    <name evidence="9" type="ORF">ABIE37_003713</name>
</gene>
<dbReference type="InterPro" id="IPR011527">
    <property type="entry name" value="ABC1_TM_dom"/>
</dbReference>
<feature type="domain" description="ABC transmembrane type-1" evidence="8">
    <location>
        <begin position="43"/>
        <end position="323"/>
    </location>
</feature>
<dbReference type="InterPro" id="IPR027417">
    <property type="entry name" value="P-loop_NTPase"/>
</dbReference>
<feature type="transmembrane region" description="Helical" evidence="6">
    <location>
        <begin position="173"/>
        <end position="195"/>
    </location>
</feature>
<dbReference type="PANTHER" id="PTHR43394:SF1">
    <property type="entry name" value="ATP-BINDING CASSETTE SUB-FAMILY B MEMBER 10, MITOCHONDRIAL"/>
    <property type="match status" value="1"/>
</dbReference>
<keyword evidence="2 6" id="KW-0812">Transmembrane</keyword>
<protein>
    <submittedName>
        <fullName evidence="9">ABC-type multidrug transport system fused ATPase/permease subunit</fullName>
    </submittedName>
</protein>
<name>A0ABV2PAW0_9MICC</name>
<evidence type="ECO:0000256" key="2">
    <source>
        <dbReference type="ARBA" id="ARBA00022692"/>
    </source>
</evidence>
<dbReference type="Pfam" id="PF00664">
    <property type="entry name" value="ABC_membrane"/>
    <property type="match status" value="1"/>
</dbReference>
<feature type="transmembrane region" description="Helical" evidence="6">
    <location>
        <begin position="149"/>
        <end position="167"/>
    </location>
</feature>
<reference evidence="9 10" key="1">
    <citation type="submission" date="2024-06" db="EMBL/GenBank/DDBJ databases">
        <title>Sorghum-associated microbial communities from plants grown in Nebraska, USA.</title>
        <authorList>
            <person name="Schachtman D."/>
        </authorList>
    </citation>
    <scope>NUCLEOTIDE SEQUENCE [LARGE SCALE GENOMIC DNA]</scope>
    <source>
        <strain evidence="9 10">3552</strain>
    </source>
</reference>
<evidence type="ECO:0000259" key="7">
    <source>
        <dbReference type="PROSITE" id="PS50893"/>
    </source>
</evidence>
<dbReference type="PROSITE" id="PS50893">
    <property type="entry name" value="ABC_TRANSPORTER_2"/>
    <property type="match status" value="1"/>
</dbReference>
<keyword evidence="10" id="KW-1185">Reference proteome</keyword>
<dbReference type="PANTHER" id="PTHR43394">
    <property type="entry name" value="ATP-DEPENDENT PERMEASE MDL1, MITOCHONDRIAL"/>
    <property type="match status" value="1"/>
</dbReference>
<comment type="caution">
    <text evidence="9">The sequence shown here is derived from an EMBL/GenBank/DDBJ whole genome shotgun (WGS) entry which is preliminary data.</text>
</comment>
<dbReference type="InterPro" id="IPR036640">
    <property type="entry name" value="ABC1_TM_sf"/>
</dbReference>
<dbReference type="PROSITE" id="PS00211">
    <property type="entry name" value="ABC_TRANSPORTER_1"/>
    <property type="match status" value="1"/>
</dbReference>
<organism evidence="9 10">
    <name type="scientific">Arthrobacter bambusae</name>
    <dbReference type="NCBI Taxonomy" id="1338426"/>
    <lineage>
        <taxon>Bacteria</taxon>
        <taxon>Bacillati</taxon>
        <taxon>Actinomycetota</taxon>
        <taxon>Actinomycetes</taxon>
        <taxon>Micrococcales</taxon>
        <taxon>Micrococcaceae</taxon>
        <taxon>Arthrobacter</taxon>
    </lineage>
</organism>
<evidence type="ECO:0000313" key="9">
    <source>
        <dbReference type="EMBL" id="MET4541911.1"/>
    </source>
</evidence>
<evidence type="ECO:0000256" key="6">
    <source>
        <dbReference type="SAM" id="Phobius"/>
    </source>
</evidence>
<evidence type="ECO:0000256" key="4">
    <source>
        <dbReference type="ARBA" id="ARBA00023136"/>
    </source>
</evidence>
<dbReference type="PROSITE" id="PS50929">
    <property type="entry name" value="ABC_TM1F"/>
    <property type="match status" value="1"/>
</dbReference>
<keyword evidence="3 6" id="KW-1133">Transmembrane helix</keyword>
<keyword evidence="4 6" id="KW-0472">Membrane</keyword>
<accession>A0ABV2PAW0</accession>
<dbReference type="Pfam" id="PF00005">
    <property type="entry name" value="ABC_tran"/>
    <property type="match status" value="1"/>
</dbReference>
<dbReference type="InterPro" id="IPR017871">
    <property type="entry name" value="ABC_transporter-like_CS"/>
</dbReference>
<evidence type="ECO:0000256" key="3">
    <source>
        <dbReference type="ARBA" id="ARBA00022989"/>
    </source>
</evidence>
<dbReference type="InterPro" id="IPR003439">
    <property type="entry name" value="ABC_transporter-like_ATP-bd"/>
</dbReference>
<comment type="subcellular location">
    <subcellularLocation>
        <location evidence="1">Cell membrane</location>
        <topology evidence="1">Multi-pass membrane protein</topology>
    </subcellularLocation>
</comment>
<dbReference type="CDD" id="cd07346">
    <property type="entry name" value="ABC_6TM_exporters"/>
    <property type="match status" value="1"/>
</dbReference>
<feature type="transmembrane region" description="Helical" evidence="6">
    <location>
        <begin position="269"/>
        <end position="288"/>
    </location>
</feature>
<dbReference type="Gene3D" id="3.40.50.300">
    <property type="entry name" value="P-loop containing nucleotide triphosphate hydrolases"/>
    <property type="match status" value="1"/>
</dbReference>
<evidence type="ECO:0000259" key="8">
    <source>
        <dbReference type="PROSITE" id="PS50929"/>
    </source>
</evidence>
<proteinExistence type="predicted"/>
<dbReference type="Proteomes" id="UP001549307">
    <property type="component" value="Unassembled WGS sequence"/>
</dbReference>
<dbReference type="SUPFAM" id="SSF52540">
    <property type="entry name" value="P-loop containing nucleoside triphosphate hydrolases"/>
    <property type="match status" value="1"/>
</dbReference>
<dbReference type="InterPro" id="IPR039421">
    <property type="entry name" value="Type_1_exporter"/>
</dbReference>
<sequence length="610" mass="62981">MVSMPSRSAIPSCPPGRNKPTPWTASRLFQFTLLANGRWKLLLVGCAGFILHQVSEALVPATIGAAVDKAIAPHDAGALLWWLGALAVVFVVLALSWRIGTLATNRSFLYGSHDLRQLAVERTLHPRGMAARRAPGEIVAIASSDADRVAGLSWLIGGGIAAAAGVVTSAVTLLLISVPLGIAVLVATPVMLVVMQRLTKPLEDRSDVEQSSAASAGALATDFVTGSRPLKGLGAEEAAITRYQAASRTSLLAGLRAVRARSAYNGASTALSAAFLAGIAFFAAWFAVQGSITVGQLVAVVGVAQYVQGPMAALGFLSVELARKRASAARIAVLLEEPEAVPATVDGERLADGDRAASGDRLAATERTTASATSATQPASAGHPVPLLELRDSPDNSAFPPFTASAGEIVGVVLPDGPQARRLVDTLGFRTPAPRGVVSIDGHDAADLDPLDVRSKVFADTHEGVLFRGSVRGNVAAAGIPLQERAMAAAAVADFVSQLPDGTETVLTGHGQSLSGGQRQRLVLGRSLHQQQPVLVLHDPTTAVDTATEAVIAEGLRNFPDKALVLVTTSPTLLAVCHRVVVGGADGASETGTHRELLATSAGYREVVGS</sequence>
<evidence type="ECO:0000256" key="1">
    <source>
        <dbReference type="ARBA" id="ARBA00004651"/>
    </source>
</evidence>
<evidence type="ECO:0000313" key="10">
    <source>
        <dbReference type="Proteomes" id="UP001549307"/>
    </source>
</evidence>
<feature type="compositionally biased region" description="Basic and acidic residues" evidence="5">
    <location>
        <begin position="346"/>
        <end position="358"/>
    </location>
</feature>
<feature type="region of interest" description="Disordered" evidence="5">
    <location>
        <begin position="345"/>
        <end position="385"/>
    </location>
</feature>
<dbReference type="EMBL" id="JBEPSN010000010">
    <property type="protein sequence ID" value="MET4541911.1"/>
    <property type="molecule type" value="Genomic_DNA"/>
</dbReference>
<feature type="transmembrane region" description="Helical" evidence="6">
    <location>
        <begin position="41"/>
        <end position="67"/>
    </location>
</feature>
<evidence type="ECO:0000256" key="5">
    <source>
        <dbReference type="SAM" id="MobiDB-lite"/>
    </source>
</evidence>
<dbReference type="SUPFAM" id="SSF90123">
    <property type="entry name" value="ABC transporter transmembrane region"/>
    <property type="match status" value="1"/>
</dbReference>
<feature type="transmembrane region" description="Helical" evidence="6">
    <location>
        <begin position="79"/>
        <end position="97"/>
    </location>
</feature>
<feature type="domain" description="ABC transporter" evidence="7">
    <location>
        <begin position="382"/>
        <end position="610"/>
    </location>
</feature>
<feature type="compositionally biased region" description="Low complexity" evidence="5">
    <location>
        <begin position="365"/>
        <end position="381"/>
    </location>
</feature>
<dbReference type="Gene3D" id="1.20.1560.10">
    <property type="entry name" value="ABC transporter type 1, transmembrane domain"/>
    <property type="match status" value="1"/>
</dbReference>